<dbReference type="InterPro" id="IPR007110">
    <property type="entry name" value="Ig-like_dom"/>
</dbReference>
<dbReference type="InterPro" id="IPR013783">
    <property type="entry name" value="Ig-like_fold"/>
</dbReference>
<organism evidence="4 5">
    <name type="scientific">Cyclopterus lumpus</name>
    <name type="common">Lumpsucker</name>
    <dbReference type="NCBI Taxonomy" id="8103"/>
    <lineage>
        <taxon>Eukaryota</taxon>
        <taxon>Metazoa</taxon>
        <taxon>Chordata</taxon>
        <taxon>Craniata</taxon>
        <taxon>Vertebrata</taxon>
        <taxon>Euteleostomi</taxon>
        <taxon>Actinopterygii</taxon>
        <taxon>Neopterygii</taxon>
        <taxon>Teleostei</taxon>
        <taxon>Neoteleostei</taxon>
        <taxon>Acanthomorphata</taxon>
        <taxon>Eupercaria</taxon>
        <taxon>Perciformes</taxon>
        <taxon>Cottioidei</taxon>
        <taxon>Cottales</taxon>
        <taxon>Cyclopteridae</taxon>
        <taxon>Cyclopterus</taxon>
    </lineage>
</organism>
<dbReference type="GeneTree" id="ENSGT00940000177378"/>
<protein>
    <recommendedName>
        <fullName evidence="3">Ig-like domain-containing protein</fullName>
    </recommendedName>
</protein>
<feature type="domain" description="Ig-like" evidence="3">
    <location>
        <begin position="11"/>
        <end position="127"/>
    </location>
</feature>
<dbReference type="InterPro" id="IPR036179">
    <property type="entry name" value="Ig-like_dom_sf"/>
</dbReference>
<evidence type="ECO:0000313" key="4">
    <source>
        <dbReference type="Ensembl" id="ENSCLMP00005037959.1"/>
    </source>
</evidence>
<dbReference type="PANTHER" id="PTHR23268">
    <property type="entry name" value="T-CELL RECEPTOR BETA CHAIN"/>
    <property type="match status" value="1"/>
</dbReference>
<name>A0A8C3A9E7_CYCLU</name>
<evidence type="ECO:0000259" key="3">
    <source>
        <dbReference type="PROSITE" id="PS50835"/>
    </source>
</evidence>
<reference evidence="4" key="1">
    <citation type="submission" date="2025-08" db="UniProtKB">
        <authorList>
            <consortium name="Ensembl"/>
        </authorList>
    </citation>
    <scope>IDENTIFICATION</scope>
</reference>
<dbReference type="PANTHER" id="PTHR23268:SF102">
    <property type="entry name" value="IMMUNOGLOBULIN V-SET DOMAIN-CONTAINING PROTEIN"/>
    <property type="match status" value="1"/>
</dbReference>
<dbReference type="PROSITE" id="PS50835">
    <property type="entry name" value="IG_LIKE"/>
    <property type="match status" value="1"/>
</dbReference>
<dbReference type="Gene3D" id="2.60.40.10">
    <property type="entry name" value="Immunoglobulins"/>
    <property type="match status" value="1"/>
</dbReference>
<dbReference type="AlphaFoldDB" id="A0A8C3A9E7"/>
<dbReference type="Pfam" id="PF07686">
    <property type="entry name" value="V-set"/>
    <property type="match status" value="1"/>
</dbReference>
<accession>A0A8C3A9E7</accession>
<keyword evidence="1" id="KW-0732">Signal</keyword>
<dbReference type="SMART" id="SM00409">
    <property type="entry name" value="IG"/>
    <property type="match status" value="1"/>
</dbReference>
<dbReference type="SUPFAM" id="SSF48726">
    <property type="entry name" value="Immunoglobulin"/>
    <property type="match status" value="1"/>
</dbReference>
<evidence type="ECO:0000313" key="5">
    <source>
        <dbReference type="Proteomes" id="UP000694565"/>
    </source>
</evidence>
<keyword evidence="5" id="KW-1185">Reference proteome</keyword>
<dbReference type="Ensembl" id="ENSCLMT00005039430.1">
    <property type="protein sequence ID" value="ENSCLMP00005037959.1"/>
    <property type="gene ID" value="ENSCLMG00005018024.1"/>
</dbReference>
<evidence type="ECO:0000256" key="1">
    <source>
        <dbReference type="ARBA" id="ARBA00022729"/>
    </source>
</evidence>
<dbReference type="InterPro" id="IPR013106">
    <property type="entry name" value="Ig_V-set"/>
</dbReference>
<proteinExistence type="predicted"/>
<evidence type="ECO:0000256" key="2">
    <source>
        <dbReference type="ARBA" id="ARBA00022859"/>
    </source>
</evidence>
<reference evidence="4" key="2">
    <citation type="submission" date="2025-09" db="UniProtKB">
        <authorList>
            <consortium name="Ensembl"/>
        </authorList>
    </citation>
    <scope>IDENTIFICATION</scope>
</reference>
<dbReference type="Proteomes" id="UP000694565">
    <property type="component" value="Unplaced"/>
</dbReference>
<sequence>VTILLTCADTPTYNSSCLIDGSDVTQTSILWEHEGENATMSCSHTKGGSYYQMYWYRQLPGETMKPVVYTVADTEPDFEPDFRGGRFSATKPDAHSGTFTVENLQPEDNGLYFCVVSDHSDADAHEG</sequence>
<dbReference type="GO" id="GO:0007166">
    <property type="term" value="P:cell surface receptor signaling pathway"/>
    <property type="evidence" value="ECO:0007669"/>
    <property type="project" value="TreeGrafter"/>
</dbReference>
<dbReference type="SMART" id="SM00406">
    <property type="entry name" value="IGv"/>
    <property type="match status" value="1"/>
</dbReference>
<dbReference type="InterPro" id="IPR050413">
    <property type="entry name" value="TCR_beta_variable"/>
</dbReference>
<dbReference type="SMART" id="SM00408">
    <property type="entry name" value="IGc2"/>
    <property type="match status" value="1"/>
</dbReference>
<keyword evidence="2" id="KW-0391">Immunity</keyword>
<dbReference type="InterPro" id="IPR003599">
    <property type="entry name" value="Ig_sub"/>
</dbReference>
<dbReference type="InterPro" id="IPR003598">
    <property type="entry name" value="Ig_sub2"/>
</dbReference>
<dbReference type="GO" id="GO:0005886">
    <property type="term" value="C:plasma membrane"/>
    <property type="evidence" value="ECO:0007669"/>
    <property type="project" value="TreeGrafter"/>
</dbReference>
<dbReference type="GO" id="GO:0002376">
    <property type="term" value="P:immune system process"/>
    <property type="evidence" value="ECO:0007669"/>
    <property type="project" value="UniProtKB-KW"/>
</dbReference>